<feature type="non-terminal residue" evidence="1">
    <location>
        <position position="1"/>
    </location>
</feature>
<evidence type="ECO:0000313" key="1">
    <source>
        <dbReference type="EMBL" id="GAH30599.1"/>
    </source>
</evidence>
<name>X1FMK2_9ZZZZ</name>
<reference evidence="1" key="1">
    <citation type="journal article" date="2014" name="Front. Microbiol.">
        <title>High frequency of phylogenetically diverse reductive dehalogenase-homologous genes in deep subseafloor sedimentary metagenomes.</title>
        <authorList>
            <person name="Kawai M."/>
            <person name="Futagami T."/>
            <person name="Toyoda A."/>
            <person name="Takaki Y."/>
            <person name="Nishi S."/>
            <person name="Hori S."/>
            <person name="Arai W."/>
            <person name="Tsubouchi T."/>
            <person name="Morono Y."/>
            <person name="Uchiyama I."/>
            <person name="Ito T."/>
            <person name="Fujiyama A."/>
            <person name="Inagaki F."/>
            <person name="Takami H."/>
        </authorList>
    </citation>
    <scope>NUCLEOTIDE SEQUENCE</scope>
    <source>
        <strain evidence="1">Expedition CK06-06</strain>
    </source>
</reference>
<protein>
    <submittedName>
        <fullName evidence="1">Uncharacterized protein</fullName>
    </submittedName>
</protein>
<proteinExistence type="predicted"/>
<dbReference type="EMBL" id="BARU01002715">
    <property type="protein sequence ID" value="GAH30599.1"/>
    <property type="molecule type" value="Genomic_DNA"/>
</dbReference>
<comment type="caution">
    <text evidence="1">The sequence shown here is derived from an EMBL/GenBank/DDBJ whole genome shotgun (WGS) entry which is preliminary data.</text>
</comment>
<accession>X1FMK2</accession>
<dbReference type="AlphaFoldDB" id="X1FMK2"/>
<sequence>YAFATYSIANHSHIAGRFTIAADQALQVQHRCTDTKETNGFGIPANFADEIYTLAEFWREIEPE</sequence>
<gene>
    <name evidence="1" type="ORF">S03H2_06267</name>
</gene>
<organism evidence="1">
    <name type="scientific">marine sediment metagenome</name>
    <dbReference type="NCBI Taxonomy" id="412755"/>
    <lineage>
        <taxon>unclassified sequences</taxon>
        <taxon>metagenomes</taxon>
        <taxon>ecological metagenomes</taxon>
    </lineage>
</organism>